<dbReference type="Gene3D" id="3.30.428.10">
    <property type="entry name" value="HIT-like"/>
    <property type="match status" value="1"/>
</dbReference>
<dbReference type="InterPro" id="IPR036265">
    <property type="entry name" value="HIT-like_sf"/>
</dbReference>
<dbReference type="PROSITE" id="PS51084">
    <property type="entry name" value="HIT_2"/>
    <property type="match status" value="1"/>
</dbReference>
<dbReference type="SUPFAM" id="SSF54197">
    <property type="entry name" value="HIT-like"/>
    <property type="match status" value="1"/>
</dbReference>
<sequence>MKNLWAPWRMKYIHDEHAKKSGCIFCEKLKEDKDKENLILYRGKNSFIIMNLYPYNNGHLMVVPFAHTSDLDELADDENTEINSLLKKCTGAIKKKMQPHGFNIGINIGQVAGAGIADHIHWHVVPRWEADTNFMPVINDVRVIPQSLEDTYGLIKGALDE</sequence>
<name>A0A0F9RRT2_9ZZZZ</name>
<dbReference type="Pfam" id="PF01230">
    <property type="entry name" value="HIT"/>
    <property type="match status" value="1"/>
</dbReference>
<dbReference type="CDD" id="cd01275">
    <property type="entry name" value="FHIT"/>
    <property type="match status" value="1"/>
</dbReference>
<dbReference type="GO" id="GO:0003824">
    <property type="term" value="F:catalytic activity"/>
    <property type="evidence" value="ECO:0007669"/>
    <property type="project" value="InterPro"/>
</dbReference>
<comment type="caution">
    <text evidence="3">The sequence shown here is derived from an EMBL/GenBank/DDBJ whole genome shotgun (WGS) entry which is preliminary data.</text>
</comment>
<dbReference type="InterPro" id="IPR011146">
    <property type="entry name" value="HIT-like"/>
</dbReference>
<keyword evidence="1" id="KW-0547">Nucleotide-binding</keyword>
<protein>
    <recommendedName>
        <fullName evidence="2">HIT domain-containing protein</fullName>
    </recommendedName>
</protein>
<organism evidence="3">
    <name type="scientific">marine sediment metagenome</name>
    <dbReference type="NCBI Taxonomy" id="412755"/>
    <lineage>
        <taxon>unclassified sequences</taxon>
        <taxon>metagenomes</taxon>
        <taxon>ecological metagenomes</taxon>
    </lineage>
</organism>
<dbReference type="PANTHER" id="PTHR42997">
    <property type="entry name" value="HIT FAMILY HYDROLASE"/>
    <property type="match status" value="1"/>
</dbReference>
<accession>A0A0F9RRT2</accession>
<evidence type="ECO:0000256" key="1">
    <source>
        <dbReference type="ARBA" id="ARBA00022741"/>
    </source>
</evidence>
<dbReference type="PANTHER" id="PTHR42997:SF1">
    <property type="entry name" value="AP-4-A PHOSPHORYLASE"/>
    <property type="match status" value="1"/>
</dbReference>
<dbReference type="EMBL" id="LAZR01003278">
    <property type="protein sequence ID" value="KKN20038.1"/>
    <property type="molecule type" value="Genomic_DNA"/>
</dbReference>
<dbReference type="AlphaFoldDB" id="A0A0F9RRT2"/>
<feature type="domain" description="HIT" evidence="2">
    <location>
        <begin position="24"/>
        <end position="134"/>
    </location>
</feature>
<dbReference type="GO" id="GO:0000166">
    <property type="term" value="F:nucleotide binding"/>
    <property type="evidence" value="ECO:0007669"/>
    <property type="project" value="UniProtKB-KW"/>
</dbReference>
<gene>
    <name evidence="3" type="ORF">LCGC14_0939710</name>
</gene>
<dbReference type="InterPro" id="IPR039383">
    <property type="entry name" value="FHIT"/>
</dbReference>
<evidence type="ECO:0000313" key="3">
    <source>
        <dbReference type="EMBL" id="KKN20038.1"/>
    </source>
</evidence>
<proteinExistence type="predicted"/>
<dbReference type="InterPro" id="IPR052908">
    <property type="entry name" value="AP-4-A_phosphorylase"/>
</dbReference>
<evidence type="ECO:0000259" key="2">
    <source>
        <dbReference type="PROSITE" id="PS51084"/>
    </source>
</evidence>
<reference evidence="3" key="1">
    <citation type="journal article" date="2015" name="Nature">
        <title>Complex archaea that bridge the gap between prokaryotes and eukaryotes.</title>
        <authorList>
            <person name="Spang A."/>
            <person name="Saw J.H."/>
            <person name="Jorgensen S.L."/>
            <person name="Zaremba-Niedzwiedzka K."/>
            <person name="Martijn J."/>
            <person name="Lind A.E."/>
            <person name="van Eijk R."/>
            <person name="Schleper C."/>
            <person name="Guy L."/>
            <person name="Ettema T.J."/>
        </authorList>
    </citation>
    <scope>NUCLEOTIDE SEQUENCE</scope>
</reference>